<protein>
    <recommendedName>
        <fullName evidence="3">Bacterial Ig-like domain-containing protein</fullName>
    </recommendedName>
</protein>
<name>A0ABN6U0G0_9NOCA</name>
<reference evidence="1 2" key="1">
    <citation type="submission" date="2022-11" db="EMBL/GenBank/DDBJ databases">
        <title>Genome Sequencing of Nocardia sp. ON39_IFM12276 and assembly.</title>
        <authorList>
            <person name="Shimojima M."/>
            <person name="Toyokawa M."/>
            <person name="Uesaka K."/>
        </authorList>
    </citation>
    <scope>NUCLEOTIDE SEQUENCE [LARGE SCALE GENOMIC DNA]</scope>
    <source>
        <strain evidence="1 2">IFM 12276</strain>
    </source>
</reference>
<evidence type="ECO:0008006" key="3">
    <source>
        <dbReference type="Google" id="ProtNLM"/>
    </source>
</evidence>
<sequence length="68" mass="7528">MPPIIPHAFTRPLMPQSSFVATITVTFDRANALPGLTTAGRDGEWRPTRYSLPLPSSYTLQARKNRTG</sequence>
<accession>A0ABN6U0G0</accession>
<dbReference type="Proteomes" id="UP001317870">
    <property type="component" value="Chromosome"/>
</dbReference>
<keyword evidence="2" id="KW-1185">Reference proteome</keyword>
<evidence type="ECO:0000313" key="1">
    <source>
        <dbReference type="EMBL" id="BDT98661.1"/>
    </source>
</evidence>
<proteinExistence type="predicted"/>
<gene>
    <name evidence="1" type="ORF">IFM12276_16900</name>
</gene>
<organism evidence="1 2">
    <name type="scientific">Nocardia sputorum</name>
    <dbReference type="NCBI Taxonomy" id="2984338"/>
    <lineage>
        <taxon>Bacteria</taxon>
        <taxon>Bacillati</taxon>
        <taxon>Actinomycetota</taxon>
        <taxon>Actinomycetes</taxon>
        <taxon>Mycobacteriales</taxon>
        <taxon>Nocardiaceae</taxon>
        <taxon>Nocardia</taxon>
    </lineage>
</organism>
<evidence type="ECO:0000313" key="2">
    <source>
        <dbReference type="Proteomes" id="UP001317870"/>
    </source>
</evidence>
<dbReference type="EMBL" id="AP026978">
    <property type="protein sequence ID" value="BDT98661.1"/>
    <property type="molecule type" value="Genomic_DNA"/>
</dbReference>